<organism evidence="2 3">
    <name type="scientific">Punica granatum</name>
    <name type="common">Pomegranate</name>
    <dbReference type="NCBI Taxonomy" id="22663"/>
    <lineage>
        <taxon>Eukaryota</taxon>
        <taxon>Viridiplantae</taxon>
        <taxon>Streptophyta</taxon>
        <taxon>Embryophyta</taxon>
        <taxon>Tracheophyta</taxon>
        <taxon>Spermatophyta</taxon>
        <taxon>Magnoliopsida</taxon>
        <taxon>eudicotyledons</taxon>
        <taxon>Gunneridae</taxon>
        <taxon>Pentapetalae</taxon>
        <taxon>rosids</taxon>
        <taxon>malvids</taxon>
        <taxon>Myrtales</taxon>
        <taxon>Lythraceae</taxon>
        <taxon>Punica</taxon>
    </lineage>
</organism>
<protein>
    <submittedName>
        <fullName evidence="2">Uncharacterized protein</fullName>
    </submittedName>
</protein>
<sequence length="95" mass="10886">MLDELDWAGLSRWDLDWAKWAARPNWAAGSDWASAGHYWAELLGTWLCTVTPRSWRLPESCSRWLVSRLGCREGVEPGEKKRRSSSWGGPEEPRA</sequence>
<feature type="region of interest" description="Disordered" evidence="1">
    <location>
        <begin position="74"/>
        <end position="95"/>
    </location>
</feature>
<dbReference type="EMBL" id="PGOL01006824">
    <property type="protein sequence ID" value="PKI33244.1"/>
    <property type="molecule type" value="Genomic_DNA"/>
</dbReference>
<evidence type="ECO:0000256" key="1">
    <source>
        <dbReference type="SAM" id="MobiDB-lite"/>
    </source>
</evidence>
<name>A0A2I0HND3_PUNGR</name>
<dbReference type="Proteomes" id="UP000233551">
    <property type="component" value="Unassembled WGS sequence"/>
</dbReference>
<reference evidence="2 3" key="1">
    <citation type="submission" date="2017-11" db="EMBL/GenBank/DDBJ databases">
        <title>De-novo sequencing of pomegranate (Punica granatum L.) genome.</title>
        <authorList>
            <person name="Akparov Z."/>
            <person name="Amiraslanov A."/>
            <person name="Hajiyeva S."/>
            <person name="Abbasov M."/>
            <person name="Kaur K."/>
            <person name="Hamwieh A."/>
            <person name="Solovyev V."/>
            <person name="Salamov A."/>
            <person name="Braich B."/>
            <person name="Kosarev P."/>
            <person name="Mahmoud A."/>
            <person name="Hajiyev E."/>
            <person name="Babayeva S."/>
            <person name="Izzatullayeva V."/>
            <person name="Mammadov A."/>
            <person name="Mammadov A."/>
            <person name="Sharifova S."/>
            <person name="Ojaghi J."/>
            <person name="Eynullazada K."/>
            <person name="Bayramov B."/>
            <person name="Abdulazimova A."/>
            <person name="Shahmuradov I."/>
        </authorList>
    </citation>
    <scope>NUCLEOTIDE SEQUENCE [LARGE SCALE GENOMIC DNA]</scope>
    <source>
        <strain evidence="3">cv. AG2017</strain>
        <tissue evidence="2">Leaf</tissue>
    </source>
</reference>
<gene>
    <name evidence="2" type="ORF">CRG98_046366</name>
</gene>
<proteinExistence type="predicted"/>
<accession>A0A2I0HND3</accession>
<keyword evidence="3" id="KW-1185">Reference proteome</keyword>
<dbReference type="AlphaFoldDB" id="A0A2I0HND3"/>
<comment type="caution">
    <text evidence="2">The sequence shown here is derived from an EMBL/GenBank/DDBJ whole genome shotgun (WGS) entry which is preliminary data.</text>
</comment>
<evidence type="ECO:0000313" key="2">
    <source>
        <dbReference type="EMBL" id="PKI33244.1"/>
    </source>
</evidence>
<evidence type="ECO:0000313" key="3">
    <source>
        <dbReference type="Proteomes" id="UP000233551"/>
    </source>
</evidence>